<evidence type="ECO:0000259" key="6">
    <source>
        <dbReference type="PROSITE" id="PS50850"/>
    </source>
</evidence>
<dbReference type="PANTHER" id="PTHR43826">
    <property type="entry name" value="GLUCOSE-6-PHOSPHATE EXCHANGER SLC37A4"/>
    <property type="match status" value="1"/>
</dbReference>
<comment type="subcellular location">
    <subcellularLocation>
        <location evidence="1">Endomembrane system</location>
        <topology evidence="1">Multi-pass membrane protein</topology>
    </subcellularLocation>
</comment>
<proteinExistence type="predicted"/>
<dbReference type="SUPFAM" id="SSF103473">
    <property type="entry name" value="MFS general substrate transporter"/>
    <property type="match status" value="1"/>
</dbReference>
<feature type="transmembrane region" description="Helical" evidence="5">
    <location>
        <begin position="356"/>
        <end position="380"/>
    </location>
</feature>
<dbReference type="InterPro" id="IPR020846">
    <property type="entry name" value="MFS_dom"/>
</dbReference>
<keyword evidence="2 5" id="KW-0812">Transmembrane</keyword>
<evidence type="ECO:0000256" key="2">
    <source>
        <dbReference type="ARBA" id="ARBA00022692"/>
    </source>
</evidence>
<feature type="transmembrane region" description="Helical" evidence="5">
    <location>
        <begin position="126"/>
        <end position="145"/>
    </location>
</feature>
<dbReference type="InterPro" id="IPR036259">
    <property type="entry name" value="MFS_trans_sf"/>
</dbReference>
<dbReference type="PANTHER" id="PTHR43826:SF3">
    <property type="entry name" value="GLUCOSE-6-PHOSPHATE EXCHANGER SLC37A4"/>
    <property type="match status" value="1"/>
</dbReference>
<dbReference type="InterPro" id="IPR011701">
    <property type="entry name" value="MFS"/>
</dbReference>
<feature type="transmembrane region" description="Helical" evidence="5">
    <location>
        <begin position="35"/>
        <end position="55"/>
    </location>
</feature>
<evidence type="ECO:0000256" key="5">
    <source>
        <dbReference type="SAM" id="Phobius"/>
    </source>
</evidence>
<dbReference type="GO" id="GO:0035435">
    <property type="term" value="P:phosphate ion transmembrane transport"/>
    <property type="evidence" value="ECO:0007669"/>
    <property type="project" value="TreeGrafter"/>
</dbReference>
<dbReference type="PROSITE" id="PS50850">
    <property type="entry name" value="MFS"/>
    <property type="match status" value="1"/>
</dbReference>
<feature type="transmembrane region" description="Helical" evidence="5">
    <location>
        <begin position="299"/>
        <end position="319"/>
    </location>
</feature>
<evidence type="ECO:0000256" key="1">
    <source>
        <dbReference type="ARBA" id="ARBA00004127"/>
    </source>
</evidence>
<dbReference type="Gene3D" id="1.20.1250.20">
    <property type="entry name" value="MFS general substrate transporter like domains"/>
    <property type="match status" value="2"/>
</dbReference>
<feature type="transmembrane region" description="Helical" evidence="5">
    <location>
        <begin position="67"/>
        <end position="87"/>
    </location>
</feature>
<evidence type="ECO:0000313" key="8">
    <source>
        <dbReference type="Proteomes" id="UP000414233"/>
    </source>
</evidence>
<keyword evidence="3 5" id="KW-1133">Transmembrane helix</keyword>
<name>A0A5E4RDY7_9BURK</name>
<dbReference type="GO" id="GO:0016020">
    <property type="term" value="C:membrane"/>
    <property type="evidence" value="ECO:0007669"/>
    <property type="project" value="UniProtKB-ARBA"/>
</dbReference>
<gene>
    <name evidence="7" type="ORF">PTE30175_00119</name>
</gene>
<dbReference type="GO" id="GO:0061513">
    <property type="term" value="F:glucose 6-phosphate:phosphate antiporter activity"/>
    <property type="evidence" value="ECO:0007669"/>
    <property type="project" value="TreeGrafter"/>
</dbReference>
<evidence type="ECO:0000256" key="3">
    <source>
        <dbReference type="ARBA" id="ARBA00022989"/>
    </source>
</evidence>
<evidence type="ECO:0000256" key="4">
    <source>
        <dbReference type="ARBA" id="ARBA00023136"/>
    </source>
</evidence>
<accession>A0A5E4RDY7</accession>
<feature type="transmembrane region" description="Helical" evidence="5">
    <location>
        <begin position="201"/>
        <end position="220"/>
    </location>
</feature>
<feature type="transmembrane region" description="Helical" evidence="5">
    <location>
        <begin position="260"/>
        <end position="279"/>
    </location>
</feature>
<feature type="transmembrane region" description="Helical" evidence="5">
    <location>
        <begin position="392"/>
        <end position="415"/>
    </location>
</feature>
<dbReference type="Pfam" id="PF07690">
    <property type="entry name" value="MFS_1"/>
    <property type="match status" value="1"/>
</dbReference>
<protein>
    <submittedName>
        <fullName evidence="7">MFS transporter</fullName>
    </submittedName>
</protein>
<feature type="domain" description="Major facilitator superfamily (MFS) profile" evidence="6">
    <location>
        <begin position="37"/>
        <end position="447"/>
    </location>
</feature>
<feature type="transmembrane region" description="Helical" evidence="5">
    <location>
        <begin position="99"/>
        <end position="120"/>
    </location>
</feature>
<reference evidence="7 8" key="1">
    <citation type="submission" date="2019-08" db="EMBL/GenBank/DDBJ databases">
        <authorList>
            <person name="Peeters C."/>
        </authorList>
    </citation>
    <scope>NUCLEOTIDE SEQUENCE [LARGE SCALE GENOMIC DNA]</scope>
    <source>
        <strain evidence="7 8">LMG 30175</strain>
    </source>
</reference>
<feature type="transmembrane region" description="Helical" evidence="5">
    <location>
        <begin position="421"/>
        <end position="439"/>
    </location>
</feature>
<organism evidence="7 8">
    <name type="scientific">Pandoraea terrae</name>
    <dbReference type="NCBI Taxonomy" id="1537710"/>
    <lineage>
        <taxon>Bacteria</taxon>
        <taxon>Pseudomonadati</taxon>
        <taxon>Pseudomonadota</taxon>
        <taxon>Betaproteobacteria</taxon>
        <taxon>Burkholderiales</taxon>
        <taxon>Burkholderiaceae</taxon>
        <taxon>Pandoraea</taxon>
    </lineage>
</organism>
<feature type="transmembrane region" description="Helical" evidence="5">
    <location>
        <begin position="331"/>
        <end position="350"/>
    </location>
</feature>
<dbReference type="AlphaFoldDB" id="A0A5E4RDY7"/>
<evidence type="ECO:0000313" key="7">
    <source>
        <dbReference type="EMBL" id="VVD61405.1"/>
    </source>
</evidence>
<keyword evidence="8" id="KW-1185">Reference proteome</keyword>
<dbReference type="EMBL" id="CABPRZ010000001">
    <property type="protein sequence ID" value="VVD61405.1"/>
    <property type="molecule type" value="Genomic_DNA"/>
</dbReference>
<dbReference type="InterPro" id="IPR051337">
    <property type="entry name" value="OPA_Antiporter"/>
</dbReference>
<keyword evidence="4 5" id="KW-0472">Membrane</keyword>
<sequence length="448" mass="48097">MYVAKTNLADSAEAASPDTTEKSVSAPVTAYRRSWIILAVAWAVYFIDLFMRYNIPTVMPLLRQEHGWNAATVGWIDSAFLIAYAVSQLPWGYISERWLGARWTVTLGTAMIALASIVFAFHEDSIALAITARAVIGIGAAAVWVPLNPVLARWFAPSLRGTQTGLLAMGGALGTGSGGAVMPFLLTGSTMAFGLTAMQTGFLYSAIPGLIMMLIVPFVIRNRPEAVGLKSLDRVVTAKGAKVEAHDEPKFGHIMRTSKYPYLLAVVYAGYQGCKYFVWTWFASYLVAEYGLKLSSAGLLWAFVAAFPAAICQPLSGLISDKVGRVRALSVSLLVTVALSGCFILFAMLGKAIVPVWAILVTAVVFSVFVNMWVLVWPFTTIMFPTSAGGPIGGFMNTFAALVGSLAPVVSGYFIDATHSYTSVFVAGACCAAIGWYASRSLKEHRVV</sequence>
<dbReference type="GO" id="GO:0012505">
    <property type="term" value="C:endomembrane system"/>
    <property type="evidence" value="ECO:0007669"/>
    <property type="project" value="UniProtKB-SubCell"/>
</dbReference>
<feature type="transmembrane region" description="Helical" evidence="5">
    <location>
        <begin position="166"/>
        <end position="186"/>
    </location>
</feature>
<dbReference type="Proteomes" id="UP000414233">
    <property type="component" value="Unassembled WGS sequence"/>
</dbReference>